<name>A0A5B6UYR9_9ROSI</name>
<accession>A0A5B6UYR9</accession>
<evidence type="ECO:0000313" key="1">
    <source>
        <dbReference type="EMBL" id="KAA3462236.1"/>
    </source>
</evidence>
<sequence>MVNPLKSFLLISQNSPKLPPLVVGNLTLIIRQLISDETGIVQFKSKRGIAGFANSATVVLKLSCIKGFLIKIGL</sequence>
<comment type="caution">
    <text evidence="1">The sequence shown here is derived from an EMBL/GenBank/DDBJ whole genome shotgun (WGS) entry which is preliminary data.</text>
</comment>
<dbReference type="EMBL" id="SMMG02000009">
    <property type="protein sequence ID" value="KAA3462236.1"/>
    <property type="molecule type" value="Genomic_DNA"/>
</dbReference>
<protein>
    <submittedName>
        <fullName evidence="1">Uncharacterized protein</fullName>
    </submittedName>
</protein>
<keyword evidence="2" id="KW-1185">Reference proteome</keyword>
<organism evidence="1 2">
    <name type="scientific">Gossypium australe</name>
    <dbReference type="NCBI Taxonomy" id="47621"/>
    <lineage>
        <taxon>Eukaryota</taxon>
        <taxon>Viridiplantae</taxon>
        <taxon>Streptophyta</taxon>
        <taxon>Embryophyta</taxon>
        <taxon>Tracheophyta</taxon>
        <taxon>Spermatophyta</taxon>
        <taxon>Magnoliopsida</taxon>
        <taxon>eudicotyledons</taxon>
        <taxon>Gunneridae</taxon>
        <taxon>Pentapetalae</taxon>
        <taxon>rosids</taxon>
        <taxon>malvids</taxon>
        <taxon>Malvales</taxon>
        <taxon>Malvaceae</taxon>
        <taxon>Malvoideae</taxon>
        <taxon>Gossypium</taxon>
    </lineage>
</organism>
<dbReference type="Proteomes" id="UP000325315">
    <property type="component" value="Unassembled WGS sequence"/>
</dbReference>
<dbReference type="AlphaFoldDB" id="A0A5B6UYR9"/>
<proteinExistence type="predicted"/>
<gene>
    <name evidence="1" type="ORF">EPI10_028738</name>
</gene>
<reference evidence="2" key="1">
    <citation type="journal article" date="2019" name="Plant Biotechnol. J.">
        <title>Genome sequencing of the Australian wild diploid species Gossypium australe highlights disease resistance and delayed gland morphogenesis.</title>
        <authorList>
            <person name="Cai Y."/>
            <person name="Cai X."/>
            <person name="Wang Q."/>
            <person name="Wang P."/>
            <person name="Zhang Y."/>
            <person name="Cai C."/>
            <person name="Xu Y."/>
            <person name="Wang K."/>
            <person name="Zhou Z."/>
            <person name="Wang C."/>
            <person name="Geng S."/>
            <person name="Li B."/>
            <person name="Dong Q."/>
            <person name="Hou Y."/>
            <person name="Wang H."/>
            <person name="Ai P."/>
            <person name="Liu Z."/>
            <person name="Yi F."/>
            <person name="Sun M."/>
            <person name="An G."/>
            <person name="Cheng J."/>
            <person name="Zhang Y."/>
            <person name="Shi Q."/>
            <person name="Xie Y."/>
            <person name="Shi X."/>
            <person name="Chang Y."/>
            <person name="Huang F."/>
            <person name="Chen Y."/>
            <person name="Hong S."/>
            <person name="Mi L."/>
            <person name="Sun Q."/>
            <person name="Zhang L."/>
            <person name="Zhou B."/>
            <person name="Peng R."/>
            <person name="Zhang X."/>
            <person name="Liu F."/>
        </authorList>
    </citation>
    <scope>NUCLEOTIDE SEQUENCE [LARGE SCALE GENOMIC DNA]</scope>
    <source>
        <strain evidence="2">cv. PA1801</strain>
    </source>
</reference>
<evidence type="ECO:0000313" key="2">
    <source>
        <dbReference type="Proteomes" id="UP000325315"/>
    </source>
</evidence>